<proteinExistence type="predicted"/>
<keyword evidence="2" id="KW-0804">Transcription</keyword>
<feature type="domain" description="HTH araC/xylS-type" evidence="3">
    <location>
        <begin position="11"/>
        <end position="51"/>
    </location>
</feature>
<dbReference type="PROSITE" id="PS01124">
    <property type="entry name" value="HTH_ARAC_FAMILY_2"/>
    <property type="match status" value="1"/>
</dbReference>
<dbReference type="EMBL" id="VWNE01000050">
    <property type="protein sequence ID" value="KAA8475692.1"/>
    <property type="molecule type" value="Genomic_DNA"/>
</dbReference>
<dbReference type="Proteomes" id="UP000322918">
    <property type="component" value="Unassembled WGS sequence"/>
</dbReference>
<comment type="caution">
    <text evidence="4">The sequence shown here is derived from an EMBL/GenBank/DDBJ whole genome shotgun (WGS) entry which is preliminary data.</text>
</comment>
<dbReference type="SUPFAM" id="SSF46689">
    <property type="entry name" value="Homeodomain-like"/>
    <property type="match status" value="1"/>
</dbReference>
<evidence type="ECO:0000256" key="1">
    <source>
        <dbReference type="ARBA" id="ARBA00023015"/>
    </source>
</evidence>
<evidence type="ECO:0000259" key="3">
    <source>
        <dbReference type="PROSITE" id="PS01124"/>
    </source>
</evidence>
<name>A0A5M9GM11_9SPHI</name>
<protein>
    <submittedName>
        <fullName evidence="4">AraC family transcriptional regulator</fullName>
    </submittedName>
</protein>
<evidence type="ECO:0000256" key="2">
    <source>
        <dbReference type="ARBA" id="ARBA00023163"/>
    </source>
</evidence>
<dbReference type="InterPro" id="IPR009057">
    <property type="entry name" value="Homeodomain-like_sf"/>
</dbReference>
<dbReference type="InterPro" id="IPR018060">
    <property type="entry name" value="HTH_AraC"/>
</dbReference>
<dbReference type="AlphaFoldDB" id="A0A5M9GM11"/>
<dbReference type="GO" id="GO:0043565">
    <property type="term" value="F:sequence-specific DNA binding"/>
    <property type="evidence" value="ECO:0007669"/>
    <property type="project" value="InterPro"/>
</dbReference>
<keyword evidence="1" id="KW-0805">Transcription regulation</keyword>
<evidence type="ECO:0000313" key="4">
    <source>
        <dbReference type="EMBL" id="KAA8475692.1"/>
    </source>
</evidence>
<sequence length="54" mass="6122">MYPPSIPLDPLLLANLSVKEIAFELGFTEISHVSRWFSNLEGVAPMEWKKKYAG</sequence>
<keyword evidence="5" id="KW-1185">Reference proteome</keyword>
<reference evidence="4 5" key="1">
    <citation type="submission" date="2019-09" db="EMBL/GenBank/DDBJ databases">
        <title>Pararcticibacter amylolyticus gen. nov., sp. nov., isolated from a rottenly hemp rope, and reclassification of Pedobacter tournemirensis as Pararcticibacter tournemirensis comb. nov.</title>
        <authorList>
            <person name="Cai Y."/>
        </authorList>
    </citation>
    <scope>NUCLEOTIDE SEQUENCE [LARGE SCALE GENOMIC DNA]</scope>
    <source>
        <strain evidence="4 5">TF5-37.2-LB10</strain>
    </source>
</reference>
<dbReference type="Gene3D" id="1.10.10.60">
    <property type="entry name" value="Homeodomain-like"/>
    <property type="match status" value="1"/>
</dbReference>
<dbReference type="GO" id="GO:0003700">
    <property type="term" value="F:DNA-binding transcription factor activity"/>
    <property type="evidence" value="ECO:0007669"/>
    <property type="project" value="InterPro"/>
</dbReference>
<evidence type="ECO:0000313" key="5">
    <source>
        <dbReference type="Proteomes" id="UP000322918"/>
    </source>
</evidence>
<accession>A0A5M9GM11</accession>
<organism evidence="4 5">
    <name type="scientific">Arcticibacter tournemirensis</name>
    <dbReference type="NCBI Taxonomy" id="699437"/>
    <lineage>
        <taxon>Bacteria</taxon>
        <taxon>Pseudomonadati</taxon>
        <taxon>Bacteroidota</taxon>
        <taxon>Sphingobacteriia</taxon>
        <taxon>Sphingobacteriales</taxon>
        <taxon>Sphingobacteriaceae</taxon>
        <taxon>Arcticibacter</taxon>
    </lineage>
</organism>
<gene>
    <name evidence="4" type="ORF">F1649_21075</name>
</gene>
<dbReference type="Pfam" id="PF12833">
    <property type="entry name" value="HTH_18"/>
    <property type="match status" value="1"/>
</dbReference>